<organism evidence="13 14">
    <name type="scientific">Pocillopora damicornis</name>
    <name type="common">Cauliflower coral</name>
    <name type="synonym">Millepora damicornis</name>
    <dbReference type="NCBI Taxonomy" id="46731"/>
    <lineage>
        <taxon>Eukaryota</taxon>
        <taxon>Metazoa</taxon>
        <taxon>Cnidaria</taxon>
        <taxon>Anthozoa</taxon>
        <taxon>Hexacorallia</taxon>
        <taxon>Scleractinia</taxon>
        <taxon>Astrocoeniina</taxon>
        <taxon>Pocilloporidae</taxon>
        <taxon>Pocillopora</taxon>
    </lineage>
</organism>
<evidence type="ECO:0000256" key="8">
    <source>
        <dbReference type="PIRSR" id="PIRSR610122-1"/>
    </source>
</evidence>
<evidence type="ECO:0000256" key="9">
    <source>
        <dbReference type="PIRSR" id="PIRSR610122-2"/>
    </source>
</evidence>
<dbReference type="EMBL" id="RCHS01002271">
    <property type="protein sequence ID" value="RMX48523.1"/>
    <property type="molecule type" value="Genomic_DNA"/>
</dbReference>
<feature type="domain" description="Hydroxymethylglutaryl-coenzyme A synthase N-terminal" evidence="11">
    <location>
        <begin position="14"/>
        <end position="187"/>
    </location>
</feature>
<feature type="binding site" evidence="9">
    <location>
        <position position="222"/>
    </location>
    <ligand>
        <name>CoA</name>
        <dbReference type="ChEBI" id="CHEBI:57287"/>
    </ligand>
</feature>
<reference evidence="13 14" key="1">
    <citation type="journal article" date="2018" name="Sci. Rep.">
        <title>Comparative analysis of the Pocillopora damicornis genome highlights role of immune system in coral evolution.</title>
        <authorList>
            <person name="Cunning R."/>
            <person name="Bay R.A."/>
            <person name="Gillette P."/>
            <person name="Baker A.C."/>
            <person name="Traylor-Knowles N."/>
        </authorList>
    </citation>
    <scope>NUCLEOTIDE SEQUENCE [LARGE SCALE GENOMIC DNA]</scope>
    <source>
        <strain evidence="13">RSMAS</strain>
        <tissue evidence="13">Whole animal</tissue>
    </source>
</reference>
<gene>
    <name evidence="13" type="ORF">pdam_00008515</name>
</gene>
<dbReference type="GO" id="GO:0010142">
    <property type="term" value="P:farnesyl diphosphate biosynthetic process, mevalonate pathway"/>
    <property type="evidence" value="ECO:0007669"/>
    <property type="project" value="InterPro"/>
</dbReference>
<dbReference type="InterPro" id="IPR013746">
    <property type="entry name" value="HMG_CoA_synt_C_dom"/>
</dbReference>
<dbReference type="Proteomes" id="UP000275408">
    <property type="component" value="Unassembled WGS sequence"/>
</dbReference>
<keyword evidence="10" id="KW-1207">Sterol metabolism</keyword>
<keyword evidence="10" id="KW-0443">Lipid metabolism</keyword>
<feature type="active site" description="Proton donor/acceptor" evidence="8">
    <location>
        <position position="96"/>
    </location>
</feature>
<dbReference type="UniPathway" id="UPA00058">
    <property type="reaction ID" value="UER00102"/>
</dbReference>
<keyword evidence="10" id="KW-0444">Lipid biosynthesis</keyword>
<feature type="active site" description="Proton donor/acceptor" evidence="8">
    <location>
        <position position="261"/>
    </location>
</feature>
<evidence type="ECO:0000256" key="5">
    <source>
        <dbReference type="ARBA" id="ARBA00022955"/>
    </source>
</evidence>
<dbReference type="InterPro" id="IPR013528">
    <property type="entry name" value="HMG_CoA_synth_N"/>
</dbReference>
<dbReference type="Gene3D" id="3.40.47.10">
    <property type="match status" value="1"/>
</dbReference>
<dbReference type="AlphaFoldDB" id="A0A3M6U4C1"/>
<dbReference type="GO" id="GO:0006084">
    <property type="term" value="P:acetyl-CoA metabolic process"/>
    <property type="evidence" value="ECO:0007669"/>
    <property type="project" value="InterPro"/>
</dbReference>
<dbReference type="SUPFAM" id="SSF53901">
    <property type="entry name" value="Thiolase-like"/>
    <property type="match status" value="2"/>
</dbReference>
<feature type="active site" description="Acyl-thioester intermediate" evidence="8">
    <location>
        <position position="130"/>
    </location>
</feature>
<dbReference type="NCBIfam" id="TIGR01833">
    <property type="entry name" value="HMG-CoA-S_euk"/>
    <property type="match status" value="1"/>
</dbReference>
<dbReference type="InterPro" id="IPR010122">
    <property type="entry name" value="HMG_CoA_synthase_euk"/>
</dbReference>
<comment type="caution">
    <text evidence="13">The sequence shown here is derived from an EMBL/GenBank/DDBJ whole genome shotgun (WGS) entry which is preliminary data.</text>
</comment>
<evidence type="ECO:0000256" key="4">
    <source>
        <dbReference type="ARBA" id="ARBA00022679"/>
    </source>
</evidence>
<evidence type="ECO:0000313" key="14">
    <source>
        <dbReference type="Proteomes" id="UP000275408"/>
    </source>
</evidence>
<comment type="similarity">
    <text evidence="2 10">Belongs to the thiolase-like superfamily. HMG-CoA synthase family.</text>
</comment>
<keyword evidence="5 10" id="KW-0752">Steroid biosynthesis</keyword>
<evidence type="ECO:0000259" key="12">
    <source>
        <dbReference type="Pfam" id="PF08540"/>
    </source>
</evidence>
<dbReference type="EC" id="2.3.3.10" evidence="3 10"/>
<evidence type="ECO:0000259" key="11">
    <source>
        <dbReference type="Pfam" id="PF01154"/>
    </source>
</evidence>
<proteinExistence type="inferred from homology"/>
<dbReference type="PROSITE" id="PS01226">
    <property type="entry name" value="HMG_COA_SYNTHASE"/>
    <property type="match status" value="1"/>
</dbReference>
<feature type="domain" description="Hydroxymethylglutaryl-coenzyme A synthase C-terminal" evidence="12">
    <location>
        <begin position="381"/>
        <end position="490"/>
    </location>
</feature>
<feature type="binding site" evidence="9">
    <location>
        <position position="270"/>
    </location>
    <ligand>
        <name>CoA</name>
        <dbReference type="ChEBI" id="CHEBI:57287"/>
    </ligand>
</feature>
<dbReference type="FunFam" id="3.40.47.10:FF:000008">
    <property type="entry name" value="3-hydroxy-3-methylglutaryl coenzyme A synthase"/>
    <property type="match status" value="1"/>
</dbReference>
<dbReference type="InterPro" id="IPR000590">
    <property type="entry name" value="HMG_CoA_synt_AS"/>
</dbReference>
<evidence type="ECO:0000256" key="2">
    <source>
        <dbReference type="ARBA" id="ARBA00007061"/>
    </source>
</evidence>
<dbReference type="Pfam" id="PF01154">
    <property type="entry name" value="HMG_CoA_synt_N"/>
    <property type="match status" value="1"/>
</dbReference>
<evidence type="ECO:0000313" key="13">
    <source>
        <dbReference type="EMBL" id="RMX48523.1"/>
    </source>
</evidence>
<dbReference type="STRING" id="46731.A0A3M6U4C1"/>
<comment type="catalytic activity">
    <reaction evidence="7">
        <text>acetoacetyl-CoA + acetyl-CoA + H2O = (3S)-3-hydroxy-3-methylglutaryl-CoA + CoA + H(+)</text>
        <dbReference type="Rhea" id="RHEA:10188"/>
        <dbReference type="ChEBI" id="CHEBI:15377"/>
        <dbReference type="ChEBI" id="CHEBI:15378"/>
        <dbReference type="ChEBI" id="CHEBI:43074"/>
        <dbReference type="ChEBI" id="CHEBI:57286"/>
        <dbReference type="ChEBI" id="CHEBI:57287"/>
        <dbReference type="ChEBI" id="CHEBI:57288"/>
        <dbReference type="EC" id="2.3.3.10"/>
    </reaction>
    <physiologicalReaction direction="left-to-right" evidence="7">
        <dbReference type="Rhea" id="RHEA:10189"/>
    </physiologicalReaction>
</comment>
<keyword evidence="10" id="KW-0753">Steroid metabolism</keyword>
<dbReference type="CDD" id="cd00827">
    <property type="entry name" value="init_cond_enzymes"/>
    <property type="match status" value="1"/>
</dbReference>
<name>A0A3M6U4C1_POCDA</name>
<sequence>MPVDKIIPETGQKWPENVGIIAMEVYFPFTCVNQEKLEEFDGVSKGKYTIGLGQRNMGFCGDREDINSMSLTVVHKLMERNSIDPNDIGRLEVGTETLIDKSKSVKSFLMQLFEESGNTNIEGIDTTNACYGGTQALFNSIAWIESSAWDGRLAIVVAADIAVYAAGNARSTGGAGAVAMLVGPNAPVVMERGLRSVHMQHAYDFYKPNMSSEYPVVDGKLSVQCYFNALDQCYKRYKEKGQQLCQKASFTLDDIDYAVFHTPFCRIVQKSLARLMLQDFLSDMGCESSEREKYSDLVKFRDVKLEETFQDEGKAKEIEKASMKCSKDAYDKKTAPSLCISRNVGNMYTPSLYGCLASLLFRSNSDHFVPEQIHLDKVLFESLDELAGKRVLLFSYGSGLASAMFSFRISDDFGPSSPLNTLVTSLKDIPARLASRKEVEPAEFLETLKIREHTHNNSSYTPIGSEEDLFPGTYYLTYVDDKFRRTYQRKKNSSNEGSCMVV</sequence>
<keyword evidence="4 10" id="KW-0808">Transferase</keyword>
<dbReference type="PANTHER" id="PTHR43323">
    <property type="entry name" value="3-HYDROXY-3-METHYLGLUTARYL COENZYME A SYNTHASE"/>
    <property type="match status" value="1"/>
</dbReference>
<accession>A0A3M6U4C1</accession>
<dbReference type="PANTHER" id="PTHR43323:SF2">
    <property type="entry name" value="HYDROXYMETHYLGLUTARYL-COA SYNTHASE"/>
    <property type="match status" value="1"/>
</dbReference>
<keyword evidence="6 10" id="KW-0756">Sterol biosynthesis</keyword>
<protein>
    <recommendedName>
        <fullName evidence="3 10">Hydroxymethylglutaryl-CoA synthase</fullName>
        <shortName evidence="10">HMG-CoA synthase</shortName>
        <ecNumber evidence="3 10">2.3.3.10</ecNumber>
    </recommendedName>
    <alternativeName>
        <fullName evidence="10">3-hydroxy-3-methylglutaryl coenzyme A synthase</fullName>
    </alternativeName>
</protein>
<keyword evidence="14" id="KW-1185">Reference proteome</keyword>
<dbReference type="GO" id="GO:0004421">
    <property type="term" value="F:hydroxymethylglutaryl-CoA synthase activity"/>
    <property type="evidence" value="ECO:0007669"/>
    <property type="project" value="UniProtKB-EC"/>
</dbReference>
<comment type="function">
    <text evidence="10">Catalyzes the condensation of acetyl-CoA with acetoacetyl-CoA to form HMG-CoA.</text>
</comment>
<dbReference type="GO" id="GO:0016126">
    <property type="term" value="P:sterol biosynthetic process"/>
    <property type="evidence" value="ECO:0007669"/>
    <property type="project" value="UniProtKB-KW"/>
</dbReference>
<evidence type="ECO:0000256" key="6">
    <source>
        <dbReference type="ARBA" id="ARBA00023011"/>
    </source>
</evidence>
<dbReference type="Pfam" id="PF08540">
    <property type="entry name" value="HMG_CoA_synt_C"/>
    <property type="match status" value="2"/>
</dbReference>
<feature type="domain" description="Hydroxymethylglutaryl-coenzyme A synthase C-terminal" evidence="12">
    <location>
        <begin position="188"/>
        <end position="371"/>
    </location>
</feature>
<evidence type="ECO:0000256" key="3">
    <source>
        <dbReference type="ARBA" id="ARBA00012978"/>
    </source>
</evidence>
<comment type="pathway">
    <text evidence="1 10">Metabolic intermediate biosynthesis; (R)-mevalonate biosynthesis; (R)-mevalonate from acetyl-CoA: step 2/3.</text>
</comment>
<evidence type="ECO:0000256" key="10">
    <source>
        <dbReference type="RuleBase" id="RU364071"/>
    </source>
</evidence>
<dbReference type="InterPro" id="IPR016039">
    <property type="entry name" value="Thiolase-like"/>
</dbReference>
<evidence type="ECO:0000256" key="7">
    <source>
        <dbReference type="ARBA" id="ARBA00049887"/>
    </source>
</evidence>
<evidence type="ECO:0000256" key="1">
    <source>
        <dbReference type="ARBA" id="ARBA00005218"/>
    </source>
</evidence>
<feature type="binding site" evidence="9">
    <location>
        <position position="168"/>
    </location>
    <ligand>
        <name>CoA</name>
        <dbReference type="ChEBI" id="CHEBI:57287"/>
    </ligand>
</feature>
<dbReference type="OrthoDB" id="1269963at2759"/>